<keyword evidence="2" id="KW-1185">Reference proteome</keyword>
<reference evidence="1 2" key="1">
    <citation type="submission" date="2024-06" db="EMBL/GenBank/DDBJ databases">
        <title>The Natural Products Discovery Center: Release of the First 8490 Sequenced Strains for Exploring Actinobacteria Biosynthetic Diversity.</title>
        <authorList>
            <person name="Kalkreuter E."/>
            <person name="Kautsar S.A."/>
            <person name="Yang D."/>
            <person name="Bader C.D."/>
            <person name="Teijaro C.N."/>
            <person name="Fluegel L."/>
            <person name="Davis C.M."/>
            <person name="Simpson J.R."/>
            <person name="Lauterbach L."/>
            <person name="Steele A.D."/>
            <person name="Gui C."/>
            <person name="Meng S."/>
            <person name="Li G."/>
            <person name="Viehrig K."/>
            <person name="Ye F."/>
            <person name="Su P."/>
            <person name="Kiefer A.F."/>
            <person name="Nichols A."/>
            <person name="Cepeda A.J."/>
            <person name="Yan W."/>
            <person name="Fan B."/>
            <person name="Jiang Y."/>
            <person name="Adhikari A."/>
            <person name="Zheng C.-J."/>
            <person name="Schuster L."/>
            <person name="Cowan T.M."/>
            <person name="Smanski M.J."/>
            <person name="Chevrette M.G."/>
            <person name="De Carvalho L.P.S."/>
            <person name="Shen B."/>
        </authorList>
    </citation>
    <scope>NUCLEOTIDE SEQUENCE [LARGE SCALE GENOMIC DNA]</scope>
    <source>
        <strain evidence="1 2">NPDC050100</strain>
    </source>
</reference>
<protein>
    <submittedName>
        <fullName evidence="1">PxKF domain-containing protein</fullName>
    </submittedName>
</protein>
<comment type="caution">
    <text evidence="1">The sequence shown here is derived from an EMBL/GenBank/DDBJ whole genome shotgun (WGS) entry which is preliminary data.</text>
</comment>
<dbReference type="RefSeq" id="WP_358138793.1">
    <property type="nucleotide sequence ID" value="NZ_JBFALK010000021.1"/>
</dbReference>
<evidence type="ECO:0000313" key="2">
    <source>
        <dbReference type="Proteomes" id="UP001551675"/>
    </source>
</evidence>
<proteinExistence type="predicted"/>
<dbReference type="Proteomes" id="UP001551675">
    <property type="component" value="Unassembled WGS sequence"/>
</dbReference>
<dbReference type="EMBL" id="JBFALK010000021">
    <property type="protein sequence ID" value="MEV0973249.1"/>
    <property type="molecule type" value="Genomic_DNA"/>
</dbReference>
<name>A0ABV3GNP9_MICGL</name>
<accession>A0ABV3GNP9</accession>
<gene>
    <name evidence="1" type="ORF">AB0I59_32000</name>
</gene>
<evidence type="ECO:0000313" key="1">
    <source>
        <dbReference type="EMBL" id="MEV0973249.1"/>
    </source>
</evidence>
<organism evidence="1 2">
    <name type="scientific">Microtetraspora glauca</name>
    <dbReference type="NCBI Taxonomy" id="1996"/>
    <lineage>
        <taxon>Bacteria</taxon>
        <taxon>Bacillati</taxon>
        <taxon>Actinomycetota</taxon>
        <taxon>Actinomycetes</taxon>
        <taxon>Streptosporangiales</taxon>
        <taxon>Streptosporangiaceae</taxon>
        <taxon>Microtetraspora</taxon>
    </lineage>
</organism>
<dbReference type="NCBIfam" id="NF038114">
    <property type="entry name" value="rightmost"/>
    <property type="match status" value="1"/>
</dbReference>
<sequence>MPATPPTRRRPTRSRCNYVWKTDRGWSNTCRQFELKLDDGSSHFTTIRLK</sequence>